<dbReference type="EMBL" id="JBHRZT010000072">
    <property type="protein sequence ID" value="MFC3885986.1"/>
    <property type="molecule type" value="Genomic_DNA"/>
</dbReference>
<evidence type="ECO:0000313" key="2">
    <source>
        <dbReference type="Proteomes" id="UP001595752"/>
    </source>
</evidence>
<reference evidence="2" key="1">
    <citation type="journal article" date="2019" name="Int. J. Syst. Evol. Microbiol.">
        <title>The Global Catalogue of Microorganisms (GCM) 10K type strain sequencing project: providing services to taxonomists for standard genome sequencing and annotation.</title>
        <authorList>
            <consortium name="The Broad Institute Genomics Platform"/>
            <consortium name="The Broad Institute Genome Sequencing Center for Infectious Disease"/>
            <person name="Wu L."/>
            <person name="Ma J."/>
        </authorList>
    </citation>
    <scope>NUCLEOTIDE SEQUENCE [LARGE SCALE GENOMIC DNA]</scope>
    <source>
        <strain evidence="2">CCUG 61889</strain>
    </source>
</reference>
<accession>A0ABV8B6P0</accession>
<gene>
    <name evidence="1" type="ORF">ACFOU2_21910</name>
</gene>
<comment type="caution">
    <text evidence="1">The sequence shown here is derived from an EMBL/GenBank/DDBJ whole genome shotgun (WGS) entry which is preliminary data.</text>
</comment>
<organism evidence="1 2">
    <name type="scientific">Bacillus songklensis</name>
    <dbReference type="NCBI Taxonomy" id="1069116"/>
    <lineage>
        <taxon>Bacteria</taxon>
        <taxon>Bacillati</taxon>
        <taxon>Bacillota</taxon>
        <taxon>Bacilli</taxon>
        <taxon>Bacillales</taxon>
        <taxon>Bacillaceae</taxon>
        <taxon>Bacillus</taxon>
    </lineage>
</organism>
<name>A0ABV8B6P0_9BACI</name>
<dbReference type="Gene3D" id="3.30.310.70">
    <property type="entry name" value="TT1751-like domain"/>
    <property type="match status" value="1"/>
</dbReference>
<dbReference type="RefSeq" id="WP_377918358.1">
    <property type="nucleotide sequence ID" value="NZ_JBHRZT010000072.1"/>
</dbReference>
<proteinExistence type="predicted"/>
<dbReference type="SUPFAM" id="SSF103247">
    <property type="entry name" value="TT1751-like"/>
    <property type="match status" value="1"/>
</dbReference>
<keyword evidence="2" id="KW-1185">Reference proteome</keyword>
<dbReference type="Proteomes" id="UP001595752">
    <property type="component" value="Unassembled WGS sequence"/>
</dbReference>
<protein>
    <submittedName>
        <fullName evidence="1">Uncharacterized protein</fullName>
    </submittedName>
</protein>
<evidence type="ECO:0000313" key="1">
    <source>
        <dbReference type="EMBL" id="MFC3885986.1"/>
    </source>
</evidence>
<sequence>MFDYTVKTSKSIEEAITTLEESLKCEGFGVLWNIPIFYRAFYKDMEIN</sequence>
<dbReference type="InterPro" id="IPR035923">
    <property type="entry name" value="TT1751-like_sf"/>
</dbReference>